<sequence length="284" mass="31104">MTITITGLEGLPLPEAIEEIDYEIILRAYRDKVVQLYPDLDPIIDLESEPARKVLEVGAYREMLLRQRINDALRANLIAFARGSDLDHLASFYDAVRLVGESDDAFRRRTILIIASRSTGGTAPRYRAVALGASIRVKDAIAYREGILPTVNVAVISTDSNGVADEPLLETVRTALNNAAVRMVNDTIAVRSAITVTVPITADIWLYPDTAADIGPRLVQKLREAWASEGGLGFDLTRSWLTARLMQPGVQRVSIIGPAADVQIPPFEAIALGNIDLTIRGRDF</sequence>
<proteinExistence type="predicted"/>
<gene>
    <name evidence="1" type="ORF">JHL16_18010</name>
</gene>
<reference evidence="1" key="1">
    <citation type="submission" date="2021-01" db="EMBL/GenBank/DDBJ databases">
        <authorList>
            <person name="Sun Q."/>
        </authorList>
    </citation>
    <scope>NUCLEOTIDE SEQUENCE</scope>
    <source>
        <strain evidence="1">YIM B02566</strain>
    </source>
</reference>
<accession>A0ACC5R7A5</accession>
<evidence type="ECO:0000313" key="1">
    <source>
        <dbReference type="EMBL" id="MBK1868253.1"/>
    </source>
</evidence>
<keyword evidence="2" id="KW-1185">Reference proteome</keyword>
<protein>
    <submittedName>
        <fullName evidence="1">Baseplate J/gp47 family protein</fullName>
    </submittedName>
</protein>
<organism evidence="1 2">
    <name type="scientific">Taklimakanibacter albus</name>
    <dbReference type="NCBI Taxonomy" id="2800327"/>
    <lineage>
        <taxon>Bacteria</taxon>
        <taxon>Pseudomonadati</taxon>
        <taxon>Pseudomonadota</taxon>
        <taxon>Alphaproteobacteria</taxon>
        <taxon>Hyphomicrobiales</taxon>
        <taxon>Aestuariivirgaceae</taxon>
        <taxon>Taklimakanibacter</taxon>
    </lineage>
</organism>
<dbReference type="Proteomes" id="UP000616151">
    <property type="component" value="Unassembled WGS sequence"/>
</dbReference>
<evidence type="ECO:0000313" key="2">
    <source>
        <dbReference type="Proteomes" id="UP000616151"/>
    </source>
</evidence>
<name>A0ACC5R7A5_9HYPH</name>
<dbReference type="EMBL" id="JAENHL010000007">
    <property type="protein sequence ID" value="MBK1868253.1"/>
    <property type="molecule type" value="Genomic_DNA"/>
</dbReference>
<comment type="caution">
    <text evidence="1">The sequence shown here is derived from an EMBL/GenBank/DDBJ whole genome shotgun (WGS) entry which is preliminary data.</text>
</comment>